<dbReference type="Gene3D" id="3.40.630.30">
    <property type="match status" value="1"/>
</dbReference>
<evidence type="ECO:0008006" key="3">
    <source>
        <dbReference type="Google" id="ProtNLM"/>
    </source>
</evidence>
<dbReference type="OrthoDB" id="7678831at2"/>
<dbReference type="RefSeq" id="WP_073008658.1">
    <property type="nucleotide sequence ID" value="NZ_FRBW01000001.1"/>
</dbReference>
<gene>
    <name evidence="1" type="ORF">SAMN05444272_0617</name>
</gene>
<reference evidence="1 2" key="1">
    <citation type="submission" date="2016-11" db="EMBL/GenBank/DDBJ databases">
        <authorList>
            <person name="Jaros S."/>
            <person name="Januszkiewicz K."/>
            <person name="Wedrychowicz H."/>
        </authorList>
    </citation>
    <scope>NUCLEOTIDE SEQUENCE [LARGE SCALE GENOMIC DNA]</scope>
    <source>
        <strain evidence="1 2">DSM 22153</strain>
    </source>
</reference>
<dbReference type="InterPro" id="IPR016181">
    <property type="entry name" value="Acyl_CoA_acyltransferase"/>
</dbReference>
<protein>
    <recommendedName>
        <fullName evidence="3">GNAT family N-acetyltransferase</fullName>
    </recommendedName>
</protein>
<name>A0A1M7AQV1_9HYPH</name>
<accession>A0A1M7AQV1</accession>
<dbReference type="STRING" id="735517.SAMN05444272_0617"/>
<keyword evidence="2" id="KW-1185">Reference proteome</keyword>
<proteinExistence type="predicted"/>
<evidence type="ECO:0000313" key="2">
    <source>
        <dbReference type="Proteomes" id="UP000186002"/>
    </source>
</evidence>
<dbReference type="AlphaFoldDB" id="A0A1M7AQV1"/>
<dbReference type="Proteomes" id="UP000186002">
    <property type="component" value="Unassembled WGS sequence"/>
</dbReference>
<sequence length="155" mass="17237">MRANLDLILGGPAHGRILRSLAEEALAAEAAVWAKEEADAFNRLLVDAGAGRIYLLNLSGEPAGFVIVLFRHSVRPAGRIAVISDFYLRQRLYSRPVARKALREILIDLDSFGISGVDAQAHPDSELAHLLEQECFKVERVRLYHCCLQDFDPMP</sequence>
<dbReference type="SUPFAM" id="SSF55729">
    <property type="entry name" value="Acyl-CoA N-acyltransferases (Nat)"/>
    <property type="match status" value="1"/>
</dbReference>
<organism evidence="1 2">
    <name type="scientific">Roseibium suaedae</name>
    <dbReference type="NCBI Taxonomy" id="735517"/>
    <lineage>
        <taxon>Bacteria</taxon>
        <taxon>Pseudomonadati</taxon>
        <taxon>Pseudomonadota</taxon>
        <taxon>Alphaproteobacteria</taxon>
        <taxon>Hyphomicrobiales</taxon>
        <taxon>Stappiaceae</taxon>
        <taxon>Roseibium</taxon>
    </lineage>
</organism>
<dbReference type="EMBL" id="FRBW01000001">
    <property type="protein sequence ID" value="SHL45140.1"/>
    <property type="molecule type" value="Genomic_DNA"/>
</dbReference>
<evidence type="ECO:0000313" key="1">
    <source>
        <dbReference type="EMBL" id="SHL45140.1"/>
    </source>
</evidence>